<dbReference type="EnsemblMetazoa" id="Aqu2.1.24893_001">
    <property type="protein sequence ID" value="Aqu2.1.24893_001"/>
    <property type="gene ID" value="Aqu2.1.24893"/>
</dbReference>
<dbReference type="Pfam" id="PF11899">
    <property type="entry name" value="DUF3419"/>
    <property type="match status" value="1"/>
</dbReference>
<dbReference type="PANTHER" id="PTHR47473">
    <property type="entry name" value="BTA1P"/>
    <property type="match status" value="1"/>
</dbReference>
<dbReference type="PANTHER" id="PTHR47473:SF1">
    <property type="entry name" value="METHYLTRANSFERASE DOMAIN-CONTAINING PROTEIN"/>
    <property type="match status" value="1"/>
</dbReference>
<organism evidence="1">
    <name type="scientific">Amphimedon queenslandica</name>
    <name type="common">Sponge</name>
    <dbReference type="NCBI Taxonomy" id="400682"/>
    <lineage>
        <taxon>Eukaryota</taxon>
        <taxon>Metazoa</taxon>
        <taxon>Porifera</taxon>
        <taxon>Demospongiae</taxon>
        <taxon>Heteroscleromorpha</taxon>
        <taxon>Haplosclerida</taxon>
        <taxon>Niphatidae</taxon>
        <taxon>Amphimedon</taxon>
    </lineage>
</organism>
<sequence length="219" mass="24696">MESSQREGEQLKSEITVKPDFTVIRYSRVWEDCVILCKGLDIQPSDVVLSITSSGDNVLNVLLKKPKKIYAVDMSLAQNALLELKLGAIRISLSHDKFLQLLGEAPSTKSLYFSKEKLEKRRSEAQFQHAKIESDEAGEAFAKRYFVVAENIPAHDNFYFSLFNRGMKGYDPANKPNFAAPYLAKDNYEELKGLIDRVVVCTSTIEEQVKQIPLGTVTK</sequence>
<accession>A0A1X7UB51</accession>
<evidence type="ECO:0000313" key="1">
    <source>
        <dbReference type="EnsemblMetazoa" id="Aqu2.1.24893_001"/>
    </source>
</evidence>
<dbReference type="AlphaFoldDB" id="A0A1X7UB51"/>
<name>A0A1X7UB51_AMPQE</name>
<dbReference type="InterPro" id="IPR021829">
    <property type="entry name" value="DUF3419"/>
</dbReference>
<dbReference type="OrthoDB" id="10253390at2759"/>
<dbReference type="InParanoid" id="A0A1X7UB51"/>
<protein>
    <submittedName>
        <fullName evidence="1">Uncharacterized protein</fullName>
    </submittedName>
</protein>
<reference evidence="1" key="1">
    <citation type="submission" date="2017-05" db="UniProtKB">
        <authorList>
            <consortium name="EnsemblMetazoa"/>
        </authorList>
    </citation>
    <scope>IDENTIFICATION</scope>
</reference>
<proteinExistence type="predicted"/>